<evidence type="ECO:0000259" key="5">
    <source>
        <dbReference type="Pfam" id="PF05726"/>
    </source>
</evidence>
<comment type="cofactor">
    <cofactor evidence="2">
        <name>Fe cation</name>
        <dbReference type="ChEBI" id="CHEBI:24875"/>
    </cofactor>
    <text evidence="2">Binds 1 Fe cation per subunit.</text>
</comment>
<reference evidence="6 7" key="1">
    <citation type="submission" date="2016-08" db="EMBL/GenBank/DDBJ databases">
        <authorList>
            <person name="Seilhamer J.J."/>
        </authorList>
    </citation>
    <scope>NUCLEOTIDE SEQUENCE [LARGE SCALE GENOMIC DNA]</scope>
    <source>
        <strain evidence="6 7">PH27A</strain>
    </source>
</reference>
<dbReference type="STRING" id="197479.BFW38_11825"/>
<dbReference type="Pfam" id="PF05726">
    <property type="entry name" value="Pirin_C"/>
    <property type="match status" value="1"/>
</dbReference>
<feature type="binding site" evidence="2">
    <location>
        <position position="63"/>
    </location>
    <ligand>
        <name>Fe cation</name>
        <dbReference type="ChEBI" id="CHEBI:24875"/>
    </ligand>
</feature>
<comment type="similarity">
    <text evidence="1 3">Belongs to the pirin family.</text>
</comment>
<accession>A0A1E2VFI0</accession>
<feature type="binding site" evidence="2">
    <location>
        <position position="107"/>
    </location>
    <ligand>
        <name>Fe cation</name>
        <dbReference type="ChEBI" id="CHEBI:24875"/>
    </ligand>
</feature>
<evidence type="ECO:0000256" key="1">
    <source>
        <dbReference type="ARBA" id="ARBA00008416"/>
    </source>
</evidence>
<protein>
    <submittedName>
        <fullName evidence="6">Nuclease PIN</fullName>
    </submittedName>
</protein>
<dbReference type="InterPro" id="IPR008778">
    <property type="entry name" value="Pirin_C_dom"/>
</dbReference>
<dbReference type="InterPro" id="IPR014710">
    <property type="entry name" value="RmlC-like_jellyroll"/>
</dbReference>
<comment type="caution">
    <text evidence="6">The sequence shown here is derived from an EMBL/GenBank/DDBJ whole genome shotgun (WGS) entry which is preliminary data.</text>
</comment>
<dbReference type="PANTHER" id="PTHR13903">
    <property type="entry name" value="PIRIN-RELATED"/>
    <property type="match status" value="1"/>
</dbReference>
<evidence type="ECO:0000313" key="7">
    <source>
        <dbReference type="Proteomes" id="UP000094291"/>
    </source>
</evidence>
<dbReference type="CDD" id="cd02909">
    <property type="entry name" value="cupin_pirin_N"/>
    <property type="match status" value="1"/>
</dbReference>
<dbReference type="AlphaFoldDB" id="A0A1E2VFI0"/>
<feature type="binding site" evidence="2">
    <location>
        <position position="105"/>
    </location>
    <ligand>
        <name>Fe cation</name>
        <dbReference type="ChEBI" id="CHEBI:24875"/>
    </ligand>
</feature>
<dbReference type="InterPro" id="IPR011051">
    <property type="entry name" value="RmlC_Cupin_sf"/>
</dbReference>
<gene>
    <name evidence="6" type="ORF">BFW38_11825</name>
</gene>
<dbReference type="SUPFAM" id="SSF51182">
    <property type="entry name" value="RmlC-like cupins"/>
    <property type="match status" value="1"/>
</dbReference>
<dbReference type="GO" id="GO:0046872">
    <property type="term" value="F:metal ion binding"/>
    <property type="evidence" value="ECO:0007669"/>
    <property type="project" value="UniProtKB-KW"/>
</dbReference>
<name>A0A1E2VFI0_9GAMM</name>
<dbReference type="InterPro" id="IPR012093">
    <property type="entry name" value="Pirin"/>
</dbReference>
<evidence type="ECO:0000256" key="3">
    <source>
        <dbReference type="RuleBase" id="RU003457"/>
    </source>
</evidence>
<feature type="domain" description="Pirin N-terminal" evidence="4">
    <location>
        <begin position="35"/>
        <end position="123"/>
    </location>
</feature>
<dbReference type="Proteomes" id="UP000094291">
    <property type="component" value="Unassembled WGS sequence"/>
</dbReference>
<feature type="domain" description="Pirin C-terminal" evidence="5">
    <location>
        <begin position="182"/>
        <end position="276"/>
    </location>
</feature>
<evidence type="ECO:0000256" key="2">
    <source>
        <dbReference type="PIRSR" id="PIRSR006232-1"/>
    </source>
</evidence>
<dbReference type="PIRSF" id="PIRSF006232">
    <property type="entry name" value="Pirin"/>
    <property type="match status" value="1"/>
</dbReference>
<dbReference type="OrthoDB" id="9780903at2"/>
<dbReference type="Pfam" id="PF02678">
    <property type="entry name" value="Pirin"/>
    <property type="match status" value="1"/>
</dbReference>
<dbReference type="InterPro" id="IPR003829">
    <property type="entry name" value="Pirin_N_dom"/>
</dbReference>
<feature type="binding site" evidence="2">
    <location>
        <position position="61"/>
    </location>
    <ligand>
        <name>Fe cation</name>
        <dbReference type="ChEBI" id="CHEBI:24875"/>
    </ligand>
</feature>
<evidence type="ECO:0000259" key="4">
    <source>
        <dbReference type="Pfam" id="PF02678"/>
    </source>
</evidence>
<keyword evidence="2" id="KW-0408">Iron</keyword>
<evidence type="ECO:0000313" key="6">
    <source>
        <dbReference type="EMBL" id="ODC05415.1"/>
    </source>
</evidence>
<keyword evidence="2" id="KW-0479">Metal-binding</keyword>
<dbReference type="Gene3D" id="2.60.120.10">
    <property type="entry name" value="Jelly Rolls"/>
    <property type="match status" value="2"/>
</dbReference>
<sequence>MPQTPHSKRLIDLRRSLPTQDGAGVHIQRVHDFRGGLDPFLMIDELKSDQEDDYIAGFPPHPHRGFETITYILHGGITHEDSMGHKGEVHAGGAQWMSAAHGVIHSEMPLKDQQGLHGFQVWINLPAKRKLETPHYRDVHPQEMGQVNWAHGKLIAIAGHWQTDQGEAQGALAQLGEKAAMADLRLQGGSSITLNDADQYPLLVMPYRGQFNEGPRQGQLGIYKDGNTVTLSSPEDTGALLFTGPPLREPIAHYGPFVMNTEQELQQAIEDYQSGALIERAVIDETR</sequence>
<proteinExistence type="inferred from homology"/>
<keyword evidence="7" id="KW-1185">Reference proteome</keyword>
<organism evidence="6 7">
    <name type="scientific">Terasakiispira papahanaumokuakeensis</name>
    <dbReference type="NCBI Taxonomy" id="197479"/>
    <lineage>
        <taxon>Bacteria</taxon>
        <taxon>Pseudomonadati</taxon>
        <taxon>Pseudomonadota</taxon>
        <taxon>Gammaproteobacteria</taxon>
        <taxon>Oceanospirillales</taxon>
        <taxon>Terasakiispira</taxon>
    </lineage>
</organism>
<dbReference type="PANTHER" id="PTHR13903:SF8">
    <property type="entry name" value="PIRIN"/>
    <property type="match status" value="1"/>
</dbReference>
<dbReference type="EMBL" id="MDTQ01000001">
    <property type="protein sequence ID" value="ODC05415.1"/>
    <property type="molecule type" value="Genomic_DNA"/>
</dbReference>